<dbReference type="GO" id="GO:0016787">
    <property type="term" value="F:hydrolase activity"/>
    <property type="evidence" value="ECO:0007669"/>
    <property type="project" value="UniProtKB-KW"/>
</dbReference>
<dbReference type="PANTHER" id="PTHR42988:SF2">
    <property type="entry name" value="CYCLIC NUCLEOTIDE PHOSPHODIESTERASE CBUA0032-RELATED"/>
    <property type="match status" value="1"/>
</dbReference>
<dbReference type="InterPro" id="IPR050884">
    <property type="entry name" value="CNP_phosphodiesterase-III"/>
</dbReference>
<evidence type="ECO:0000256" key="3">
    <source>
        <dbReference type="ARBA" id="ARBA00023004"/>
    </source>
</evidence>
<dbReference type="RefSeq" id="WP_377244234.1">
    <property type="nucleotide sequence ID" value="NZ_JBHLXP010000003.1"/>
</dbReference>
<evidence type="ECO:0000313" key="7">
    <source>
        <dbReference type="Proteomes" id="UP001589813"/>
    </source>
</evidence>
<evidence type="ECO:0000256" key="2">
    <source>
        <dbReference type="ARBA" id="ARBA00022801"/>
    </source>
</evidence>
<evidence type="ECO:0000256" key="4">
    <source>
        <dbReference type="ARBA" id="ARBA00025742"/>
    </source>
</evidence>
<keyword evidence="2 6" id="KW-0378">Hydrolase</keyword>
<keyword evidence="7" id="KW-1185">Reference proteome</keyword>
<comment type="caution">
    <text evidence="6">The sequence shown here is derived from an EMBL/GenBank/DDBJ whole genome shotgun (WGS) entry which is preliminary data.</text>
</comment>
<reference evidence="6 7" key="1">
    <citation type="submission" date="2024-09" db="EMBL/GenBank/DDBJ databases">
        <authorList>
            <person name="Sun Q."/>
            <person name="Mori K."/>
        </authorList>
    </citation>
    <scope>NUCLEOTIDE SEQUENCE [LARGE SCALE GENOMIC DNA]</scope>
    <source>
        <strain evidence="6 7">KCTC 23315</strain>
    </source>
</reference>
<dbReference type="Proteomes" id="UP001589813">
    <property type="component" value="Unassembled WGS sequence"/>
</dbReference>
<evidence type="ECO:0000259" key="5">
    <source>
        <dbReference type="Pfam" id="PF00149"/>
    </source>
</evidence>
<accession>A0ABV6BDV5</accession>
<gene>
    <name evidence="6" type="ORF">ACFFJP_12265</name>
</gene>
<evidence type="ECO:0000256" key="1">
    <source>
        <dbReference type="ARBA" id="ARBA00022723"/>
    </source>
</evidence>
<proteinExistence type="inferred from homology"/>
<sequence>MTNAVFHWPVSSLVQITDCHLLATPDALYQGIKPYHHLRLVLDELRAEAPLLILTGDLTEDHSADSYTLLQQLLADWPAPVFLLPGNHDERGALDQLSQQPPFRPERRLALPGWQLWLLDSKGDTPAGSFPVPRLAELECWLNEAGHQQIFWFCHHHLLPVGSFIDRFDQQDKAGLLAMLKREPRLRGLAHGHCHHAYQYDLPEFVQVGCPASSVQFLQTPDWQTQDQGPRACRWVFTPDGRLQWEFLQF</sequence>
<dbReference type="InterPro" id="IPR004843">
    <property type="entry name" value="Calcineurin-like_PHP"/>
</dbReference>
<keyword evidence="1" id="KW-0479">Metal-binding</keyword>
<evidence type="ECO:0000313" key="6">
    <source>
        <dbReference type="EMBL" id="MFC0049061.1"/>
    </source>
</evidence>
<organism evidence="6 7">
    <name type="scientific">Rheinheimera tilapiae</name>
    <dbReference type="NCBI Taxonomy" id="875043"/>
    <lineage>
        <taxon>Bacteria</taxon>
        <taxon>Pseudomonadati</taxon>
        <taxon>Pseudomonadota</taxon>
        <taxon>Gammaproteobacteria</taxon>
        <taxon>Chromatiales</taxon>
        <taxon>Chromatiaceae</taxon>
        <taxon>Rheinheimera</taxon>
    </lineage>
</organism>
<dbReference type="EC" id="3.1.-.-" evidence="6"/>
<dbReference type="Gene3D" id="3.60.21.10">
    <property type="match status" value="1"/>
</dbReference>
<keyword evidence="3" id="KW-0408">Iron</keyword>
<dbReference type="SUPFAM" id="SSF56300">
    <property type="entry name" value="Metallo-dependent phosphatases"/>
    <property type="match status" value="1"/>
</dbReference>
<name>A0ABV6BDV5_9GAMM</name>
<feature type="domain" description="Calcineurin-like phosphoesterase" evidence="5">
    <location>
        <begin position="13"/>
        <end position="196"/>
    </location>
</feature>
<protein>
    <submittedName>
        <fullName evidence="6">Metallophosphoesterase family protein</fullName>
        <ecNumber evidence="6">3.1.-.-</ecNumber>
    </submittedName>
</protein>
<dbReference type="Pfam" id="PF00149">
    <property type="entry name" value="Metallophos"/>
    <property type="match status" value="1"/>
</dbReference>
<dbReference type="EMBL" id="JBHLXP010000003">
    <property type="protein sequence ID" value="MFC0049061.1"/>
    <property type="molecule type" value="Genomic_DNA"/>
</dbReference>
<dbReference type="InterPro" id="IPR029052">
    <property type="entry name" value="Metallo-depent_PP-like"/>
</dbReference>
<comment type="similarity">
    <text evidence="4">Belongs to the cyclic nucleotide phosphodiesterase class-III family.</text>
</comment>
<dbReference type="PANTHER" id="PTHR42988">
    <property type="entry name" value="PHOSPHOHYDROLASE"/>
    <property type="match status" value="1"/>
</dbReference>